<feature type="compositionally biased region" description="Polar residues" evidence="1">
    <location>
        <begin position="43"/>
        <end position="53"/>
    </location>
</feature>
<proteinExistence type="predicted"/>
<dbReference type="STRING" id="106004.A0A1Y2F7H7"/>
<feature type="compositionally biased region" description="Polar residues" evidence="1">
    <location>
        <begin position="14"/>
        <end position="32"/>
    </location>
</feature>
<keyword evidence="4" id="KW-1185">Reference proteome</keyword>
<organism evidence="3 4">
    <name type="scientific">Leucosporidium creatinivorum</name>
    <dbReference type="NCBI Taxonomy" id="106004"/>
    <lineage>
        <taxon>Eukaryota</taxon>
        <taxon>Fungi</taxon>
        <taxon>Dikarya</taxon>
        <taxon>Basidiomycota</taxon>
        <taxon>Pucciniomycotina</taxon>
        <taxon>Microbotryomycetes</taxon>
        <taxon>Leucosporidiales</taxon>
        <taxon>Leucosporidium</taxon>
    </lineage>
</organism>
<feature type="transmembrane region" description="Helical" evidence="2">
    <location>
        <begin position="201"/>
        <end position="224"/>
    </location>
</feature>
<comment type="caution">
    <text evidence="3">The sequence shown here is derived from an EMBL/GenBank/DDBJ whole genome shotgun (WGS) entry which is preliminary data.</text>
</comment>
<keyword evidence="2" id="KW-0472">Membrane</keyword>
<dbReference type="EMBL" id="MCGR01000027">
    <property type="protein sequence ID" value="ORY79286.1"/>
    <property type="molecule type" value="Genomic_DNA"/>
</dbReference>
<dbReference type="InterPro" id="IPR029058">
    <property type="entry name" value="AB_hydrolase_fold"/>
</dbReference>
<evidence type="ECO:0000313" key="3">
    <source>
        <dbReference type="EMBL" id="ORY79286.1"/>
    </source>
</evidence>
<dbReference type="Proteomes" id="UP000193467">
    <property type="component" value="Unassembled WGS sequence"/>
</dbReference>
<gene>
    <name evidence="3" type="ORF">BCR35DRAFT_304679</name>
</gene>
<feature type="region of interest" description="Disordered" evidence="1">
    <location>
        <begin position="1"/>
        <end position="88"/>
    </location>
</feature>
<feature type="transmembrane region" description="Helical" evidence="2">
    <location>
        <begin position="261"/>
        <end position="290"/>
    </location>
</feature>
<accession>A0A1Y2F7H7</accession>
<keyword evidence="2" id="KW-0812">Transmembrane</keyword>
<dbReference type="InterPro" id="IPR019431">
    <property type="entry name" value="DUF2417"/>
</dbReference>
<keyword evidence="2" id="KW-1133">Transmembrane helix</keyword>
<dbReference type="InParanoid" id="A0A1Y2F7H7"/>
<name>A0A1Y2F7H7_9BASI</name>
<evidence type="ECO:0000313" key="4">
    <source>
        <dbReference type="Proteomes" id="UP000193467"/>
    </source>
</evidence>
<dbReference type="AlphaFoldDB" id="A0A1Y2F7H7"/>
<dbReference type="SUPFAM" id="SSF53474">
    <property type="entry name" value="alpha/beta-Hydrolases"/>
    <property type="match status" value="1"/>
</dbReference>
<feature type="transmembrane region" description="Helical" evidence="2">
    <location>
        <begin position="102"/>
        <end position="123"/>
    </location>
</feature>
<sequence length="658" mass="72264">MSSSSPSRVLGTAADNQPYSDNPYSPTSQQQHGEIDSLEPATERTSLLSSSSPAVRKKAGPRTASARSDPASFSASTDGDGDDLPPTARVVRRRPWSLKLDFGCACILLYANFSFLLLSIAAINSPFIAHNALPAHRGSMFVPIWVTLLSTITNILALLAFAYPEEAPLFSAYTSLLSAFLSTLILILCMAVTQLRRHEGILTLVVLLLAIASTLHAAFSAILTSRYAPLLLAKATIRARADTGERYSFWQSIKRAASGTWAFVHISLPLAVLHIFVPLVFLLLTISAIIRTVDSSVEQQGQRWKVNPWVWSRQRFPEIGGGLWEQGGRDFQVHLSCRGVGIDEPVPPLAFAPSTLSHEVEAMERKTVRRTILVESDQGVAGRVGADWVLRMLQDGELTSGDFETRVCFWDRPGYGFSDNSPASSTPSTVTALTQALTLAGEMARLEPAPSLSSLSLNSTFEDSESSLSAMAPTPLARSGFILVAQTYGALQTSLFATINPRLIHSFLYLSPSRPPSTSLEPTPSSTRIASVLKGRSRMSRVLSDERDAVRGEMERSWLEEEAERDKGRDSISWRAWKAKRGRYPERPTVILSEAGGAHARGKRYSAEEWDAGQQKFVDEVVQEGLHRWEKDWTGSCDDEGKGKARCRNALWELVRKD</sequence>
<feature type="transmembrane region" description="Helical" evidence="2">
    <location>
        <begin position="143"/>
        <end position="163"/>
    </location>
</feature>
<dbReference type="OrthoDB" id="164921at2759"/>
<dbReference type="Pfam" id="PF10329">
    <property type="entry name" value="DUF2417"/>
    <property type="match status" value="1"/>
</dbReference>
<feature type="transmembrane region" description="Helical" evidence="2">
    <location>
        <begin position="175"/>
        <end position="195"/>
    </location>
</feature>
<reference evidence="3 4" key="1">
    <citation type="submission" date="2016-07" db="EMBL/GenBank/DDBJ databases">
        <title>Pervasive Adenine N6-methylation of Active Genes in Fungi.</title>
        <authorList>
            <consortium name="DOE Joint Genome Institute"/>
            <person name="Mondo S.J."/>
            <person name="Dannebaum R.O."/>
            <person name="Kuo R.C."/>
            <person name="Labutti K."/>
            <person name="Haridas S."/>
            <person name="Kuo A."/>
            <person name="Salamov A."/>
            <person name="Ahrendt S.R."/>
            <person name="Lipzen A."/>
            <person name="Sullivan W."/>
            <person name="Andreopoulos W.B."/>
            <person name="Clum A."/>
            <person name="Lindquist E."/>
            <person name="Daum C."/>
            <person name="Ramamoorthy G.K."/>
            <person name="Gryganskyi A."/>
            <person name="Culley D."/>
            <person name="Magnuson J.K."/>
            <person name="James T.Y."/>
            <person name="O'Malley M.A."/>
            <person name="Stajich J.E."/>
            <person name="Spatafora J.W."/>
            <person name="Visel A."/>
            <person name="Grigoriev I.V."/>
        </authorList>
    </citation>
    <scope>NUCLEOTIDE SEQUENCE [LARGE SCALE GENOMIC DNA]</scope>
    <source>
        <strain evidence="3 4">62-1032</strain>
    </source>
</reference>
<protein>
    <submittedName>
        <fullName evidence="3">Uncharacterized protein</fullName>
    </submittedName>
</protein>
<evidence type="ECO:0000256" key="2">
    <source>
        <dbReference type="SAM" id="Phobius"/>
    </source>
</evidence>
<dbReference type="Gene3D" id="3.40.50.1820">
    <property type="entry name" value="alpha/beta hydrolase"/>
    <property type="match status" value="1"/>
</dbReference>
<evidence type="ECO:0000256" key="1">
    <source>
        <dbReference type="SAM" id="MobiDB-lite"/>
    </source>
</evidence>
<dbReference type="FunCoup" id="A0A1Y2F7H7">
    <property type="interactions" value="115"/>
</dbReference>